<proteinExistence type="predicted"/>
<dbReference type="EMBL" id="CP097562">
    <property type="protein sequence ID" value="USF24985.1"/>
    <property type="molecule type" value="Genomic_DNA"/>
</dbReference>
<reference evidence="1" key="2">
    <citation type="submission" date="2022-05" db="EMBL/GenBank/DDBJ databases">
        <authorList>
            <person name="Proctor A.L."/>
            <person name="Phillips G.J."/>
            <person name="Wannemuehler M.J."/>
        </authorList>
    </citation>
    <scope>NUCLEOTIDE SEQUENCE</scope>
    <source>
        <strain evidence="1">ASF457</strain>
    </source>
</reference>
<dbReference type="KEGG" id="msch:N508_002080"/>
<dbReference type="RefSeq" id="WP_023276622.1">
    <property type="nucleotide sequence ID" value="NZ_CP097562.1"/>
</dbReference>
<dbReference type="Proteomes" id="UP000017429">
    <property type="component" value="Chromosome"/>
</dbReference>
<evidence type="ECO:0000313" key="2">
    <source>
        <dbReference type="Proteomes" id="UP000017429"/>
    </source>
</evidence>
<reference evidence="1" key="3">
    <citation type="submission" date="2022-06" db="EMBL/GenBank/DDBJ databases">
        <title>Resources to Facilitate Use of the Altered Schaedler Flora (ASF) Mouse Model to Study Microbiome Function.</title>
        <authorList>
            <person name="Proctor A."/>
            <person name="Parvinroo S."/>
            <person name="Richie T."/>
            <person name="Jia X."/>
            <person name="Lee S.T.M."/>
            <person name="Karp P.D."/>
            <person name="Paley S."/>
            <person name="Kostic A.D."/>
            <person name="Pierre J.F."/>
            <person name="Wannemuehler M.J."/>
            <person name="Phillips G.J."/>
        </authorList>
    </citation>
    <scope>NUCLEOTIDE SEQUENCE</scope>
    <source>
        <strain evidence="1">ASF457</strain>
    </source>
</reference>
<dbReference type="OrthoDB" id="9792289at2"/>
<reference evidence="1" key="1">
    <citation type="journal article" date="2014" name="Genome Announc.">
        <title>Draft genome sequences of the altered schaedler flora, a defined bacterial community from gnotobiotic mice.</title>
        <authorList>
            <person name="Wannemuehler M.J."/>
            <person name="Overstreet A.M."/>
            <person name="Ward D.V."/>
            <person name="Phillips G.J."/>
        </authorList>
    </citation>
    <scope>NUCLEOTIDE SEQUENCE</scope>
    <source>
        <strain evidence="1">ASF457</strain>
    </source>
</reference>
<sequence length="295" mass="34023">MIRFILSIVLLLSTAGNIFAADKAVVFKCLNKNRYEVYLNLQDDYRADSSMLGSISRQLLRGFFSIDRIPDKYYSVEKIDNISYFGFDITQYTVIPKDKDRFRQILWLDNSERIVKLEVYDNVNTFMFAFSGFDYMNGAMHSRHHKGMGHGMGKGMKRGTVGGGLGEEREGPNGYRGNVADKFKFWDTPEFYHGFRHFHTTVFNRNVFDLSFEDGINRFSVFIKPADRQIEPVSTIVYGNYLFSRIIDDVEYTVYGTVSFGFMEDIINLIHENIKTVIDTASQGGILTSEIYNKK</sequence>
<dbReference type="Gene3D" id="3.30.200.100">
    <property type="entry name" value="MucB/RseB, C-terminal domain"/>
    <property type="match status" value="1"/>
</dbReference>
<dbReference type="AlphaFoldDB" id="V2QDM9"/>
<dbReference type="eggNOG" id="COG3026">
    <property type="taxonomic scope" value="Bacteria"/>
</dbReference>
<dbReference type="InterPro" id="IPR038484">
    <property type="entry name" value="MucB/RseB_C_sf"/>
</dbReference>
<keyword evidence="2" id="KW-1185">Reference proteome</keyword>
<evidence type="ECO:0000313" key="1">
    <source>
        <dbReference type="EMBL" id="USF24985.1"/>
    </source>
</evidence>
<accession>V2QDM9</accession>
<name>V2QDM9_9BACT</name>
<organism evidence="1 2">
    <name type="scientific">Mucispirillum schaedleri ASF457</name>
    <dbReference type="NCBI Taxonomy" id="1379858"/>
    <lineage>
        <taxon>Bacteria</taxon>
        <taxon>Pseudomonadati</taxon>
        <taxon>Deferribacterota</taxon>
        <taxon>Deferribacteres</taxon>
        <taxon>Deferribacterales</taxon>
        <taxon>Mucispirillaceae</taxon>
        <taxon>Mucispirillum</taxon>
    </lineage>
</organism>
<gene>
    <name evidence="1" type="ORF">N508_002080</name>
</gene>
<protein>
    <submittedName>
        <fullName evidence="1">Uncharacterized protein</fullName>
    </submittedName>
</protein>